<reference evidence="9 10" key="1">
    <citation type="journal article" date="2023" name="PLoS ONE">
        <title>Cytospora paraplurivora sp. nov. isolated from orchards with fruit tree decline syndrome in Ontario, Canada.</title>
        <authorList>
            <person name="Ilyukhin E."/>
            <person name="Nguyen H.D.T."/>
            <person name="Castle A.J."/>
            <person name="Ellouze W."/>
        </authorList>
    </citation>
    <scope>NUCLEOTIDE SEQUENCE [LARGE SCALE GENOMIC DNA]</scope>
    <source>
        <strain evidence="9 10">FDS-564</strain>
    </source>
</reference>
<evidence type="ECO:0000256" key="7">
    <source>
        <dbReference type="SAM" id="MobiDB-lite"/>
    </source>
</evidence>
<dbReference type="Gene3D" id="2.40.50.140">
    <property type="entry name" value="Nucleic acid-binding proteins"/>
    <property type="match status" value="1"/>
</dbReference>
<evidence type="ECO:0000256" key="1">
    <source>
        <dbReference type="ARBA" id="ARBA00006303"/>
    </source>
</evidence>
<feature type="region of interest" description="Disordered" evidence="7">
    <location>
        <begin position="69"/>
        <end position="88"/>
    </location>
</feature>
<protein>
    <submittedName>
        <fullName evidence="9">Aspartate--tRNA ligase msd1</fullName>
    </submittedName>
</protein>
<dbReference type="InterPro" id="IPR045864">
    <property type="entry name" value="aa-tRNA-synth_II/BPL/LPL"/>
</dbReference>
<dbReference type="InterPro" id="IPR004115">
    <property type="entry name" value="GAD-like_sf"/>
</dbReference>
<name>A0AAN9UII3_9PEZI</name>
<dbReference type="InterPro" id="IPR002312">
    <property type="entry name" value="Asp/Asn-tRNA-synth_IIb"/>
</dbReference>
<evidence type="ECO:0000256" key="3">
    <source>
        <dbReference type="ARBA" id="ARBA00022741"/>
    </source>
</evidence>
<comment type="caution">
    <text evidence="9">The sequence shown here is derived from an EMBL/GenBank/DDBJ whole genome shotgun (WGS) entry which is preliminary data.</text>
</comment>
<dbReference type="InterPro" id="IPR004364">
    <property type="entry name" value="Aa-tRNA-synt_II"/>
</dbReference>
<keyword evidence="2 9" id="KW-0436">Ligase</keyword>
<sequence length="743" mass="83446">MRLPIVNGLVRSGLRCQRSYASQITLSGRSSGVSAAGLITQTLANGRTSLGPCVRERREFHDGRARLADVKGSSSETAEASPGQFEDSKKYFNFPPQSPADQFKEGNIVTVHGFISKRRDISSKLSFLDLIVDSGPKFQFKSSWEDKGSPEHQLHKALKQVPAWSSVSLTGRIDKAEKSQRDYGRNYPEHIGAYDITLQDVQELSPFPRDIIISDGAQFPPHARHLQIRFDDILQDRLQLRQSLTRSAQELLHEARFQHVETPVLFKSTPEGAREFLVPTRRPGYAYALPQSPQQYKQILMASGVRGYFQFARCFRDEDLRADRQPEFTQLDLEMSFAKGEDIMQLVESLVWKMYRSIREEWAVREVNGEPCPVRRDSGKPFTQDYPYLDPETQDKENTPFQRISYQNAMSFYGSDKPDLRIPNKIQRVDHILPRSFISMISDLEDPIIEACVFRFDTPPSRDFVKSVWDNLPKPLRKNPHGEAVPLIIDPSKPLSGLSPLGHEAATTILDASASDLPNLGDLEAGDLLLFQARPNKPFEGGSTALGDLRRHVYAEAVSQGLLPFDPSFRFLWVTGFPLFTPTDDASDPAEGQHGASGFSSTHHPFTAPLTPEDFDLLATDPLKVKADHYDLVVNGVELGGGSRRIHIAKVQEYVFREVLKMSDEGIEHFSHLLEALRAGCPPHAGFAFGWDRLVATLGYTGSVRDVIAFPKSKKGDEPVARAPGLVTDEEWGTYHLRYQEKK</sequence>
<dbReference type="PRINTS" id="PR01042">
    <property type="entry name" value="TRNASYNTHASP"/>
</dbReference>
<dbReference type="SUPFAM" id="SSF55681">
    <property type="entry name" value="Class II aaRS and biotin synthetases"/>
    <property type="match status" value="1"/>
</dbReference>
<dbReference type="GO" id="GO:0005739">
    <property type="term" value="C:mitochondrion"/>
    <property type="evidence" value="ECO:0007669"/>
    <property type="project" value="TreeGrafter"/>
</dbReference>
<evidence type="ECO:0000256" key="6">
    <source>
        <dbReference type="ARBA" id="ARBA00023146"/>
    </source>
</evidence>
<dbReference type="PROSITE" id="PS50862">
    <property type="entry name" value="AA_TRNA_LIGASE_II"/>
    <property type="match status" value="1"/>
</dbReference>
<dbReference type="Gene3D" id="3.30.1360.30">
    <property type="entry name" value="GAD-like domain"/>
    <property type="match status" value="1"/>
</dbReference>
<dbReference type="PANTHER" id="PTHR22594:SF5">
    <property type="entry name" value="ASPARTATE--TRNA LIGASE, MITOCHONDRIAL"/>
    <property type="match status" value="1"/>
</dbReference>
<keyword evidence="3" id="KW-0547">Nucleotide-binding</keyword>
<dbReference type="InterPro" id="IPR004524">
    <property type="entry name" value="Asp-tRNA-ligase_1"/>
</dbReference>
<evidence type="ECO:0000256" key="5">
    <source>
        <dbReference type="ARBA" id="ARBA00022917"/>
    </source>
</evidence>
<evidence type="ECO:0000256" key="4">
    <source>
        <dbReference type="ARBA" id="ARBA00022840"/>
    </source>
</evidence>
<evidence type="ECO:0000313" key="10">
    <source>
        <dbReference type="Proteomes" id="UP001320245"/>
    </source>
</evidence>
<dbReference type="Gene3D" id="3.30.930.10">
    <property type="entry name" value="Bira Bifunctional Protein, Domain 2"/>
    <property type="match status" value="1"/>
</dbReference>
<evidence type="ECO:0000313" key="9">
    <source>
        <dbReference type="EMBL" id="KAK7744083.1"/>
    </source>
</evidence>
<evidence type="ECO:0000256" key="2">
    <source>
        <dbReference type="ARBA" id="ARBA00022598"/>
    </source>
</evidence>
<dbReference type="AlphaFoldDB" id="A0AAN9UII3"/>
<comment type="similarity">
    <text evidence="1">Belongs to the class-II aminoacyl-tRNA synthetase family. Type 1 subfamily.</text>
</comment>
<dbReference type="InterPro" id="IPR006195">
    <property type="entry name" value="aa-tRNA-synth_II"/>
</dbReference>
<dbReference type="Proteomes" id="UP001320245">
    <property type="component" value="Unassembled WGS sequence"/>
</dbReference>
<organism evidence="9 10">
    <name type="scientific">Cytospora paraplurivora</name>
    <dbReference type="NCBI Taxonomy" id="2898453"/>
    <lineage>
        <taxon>Eukaryota</taxon>
        <taxon>Fungi</taxon>
        <taxon>Dikarya</taxon>
        <taxon>Ascomycota</taxon>
        <taxon>Pezizomycotina</taxon>
        <taxon>Sordariomycetes</taxon>
        <taxon>Sordariomycetidae</taxon>
        <taxon>Diaporthales</taxon>
        <taxon>Cytosporaceae</taxon>
        <taxon>Cytospora</taxon>
    </lineage>
</organism>
<proteinExistence type="inferred from homology"/>
<dbReference type="PANTHER" id="PTHR22594">
    <property type="entry name" value="ASPARTYL/LYSYL-TRNA SYNTHETASE"/>
    <property type="match status" value="1"/>
</dbReference>
<evidence type="ECO:0000259" key="8">
    <source>
        <dbReference type="PROSITE" id="PS50862"/>
    </source>
</evidence>
<accession>A0AAN9UII3</accession>
<dbReference type="GO" id="GO:0006422">
    <property type="term" value="P:aspartyl-tRNA aminoacylation"/>
    <property type="evidence" value="ECO:0007669"/>
    <property type="project" value="TreeGrafter"/>
</dbReference>
<keyword evidence="6" id="KW-0030">Aminoacyl-tRNA synthetase</keyword>
<dbReference type="GO" id="GO:0004815">
    <property type="term" value="F:aspartate-tRNA ligase activity"/>
    <property type="evidence" value="ECO:0007669"/>
    <property type="project" value="TreeGrafter"/>
</dbReference>
<feature type="region of interest" description="Disordered" evidence="7">
    <location>
        <begin position="584"/>
        <end position="603"/>
    </location>
</feature>
<feature type="domain" description="Aminoacyl-transfer RNA synthetases class-II family profile" evidence="8">
    <location>
        <begin position="238"/>
        <end position="711"/>
    </location>
</feature>
<dbReference type="GO" id="GO:0005524">
    <property type="term" value="F:ATP binding"/>
    <property type="evidence" value="ECO:0007669"/>
    <property type="project" value="UniProtKB-KW"/>
</dbReference>
<dbReference type="InterPro" id="IPR012340">
    <property type="entry name" value="NA-bd_OB-fold"/>
</dbReference>
<dbReference type="EMBL" id="JAJSPL020000011">
    <property type="protein sequence ID" value="KAK7744083.1"/>
    <property type="molecule type" value="Genomic_DNA"/>
</dbReference>
<keyword evidence="10" id="KW-1185">Reference proteome</keyword>
<dbReference type="HAMAP" id="MF_00044">
    <property type="entry name" value="Asp_tRNA_synth_type1"/>
    <property type="match status" value="1"/>
</dbReference>
<gene>
    <name evidence="9" type="primary">MSD1</name>
    <name evidence="9" type="ORF">SLS53_003601</name>
</gene>
<keyword evidence="4" id="KW-0067">ATP-binding</keyword>
<dbReference type="Pfam" id="PF00152">
    <property type="entry name" value="tRNA-synt_2"/>
    <property type="match status" value="1"/>
</dbReference>
<keyword evidence="5" id="KW-0648">Protein biosynthesis</keyword>
<dbReference type="NCBIfam" id="TIGR00459">
    <property type="entry name" value="aspS_bact"/>
    <property type="match status" value="1"/>
</dbReference>